<dbReference type="EMBL" id="BJYV01000024">
    <property type="protein sequence ID" value="GEO23496.1"/>
    <property type="molecule type" value="Genomic_DNA"/>
</dbReference>
<accession>A0A512CH34</accession>
<sequence>MNGYPMLVEELDPSECLVLVIGFIRIGCYIVLGSKDGLSFSSSLRYLFHIIWLNNHELYSL</sequence>
<dbReference type="AlphaFoldDB" id="A0A512CH34"/>
<dbReference type="Proteomes" id="UP000321301">
    <property type="component" value="Unassembled WGS sequence"/>
</dbReference>
<gene>
    <name evidence="1" type="ORF">CQA01_40300</name>
</gene>
<protein>
    <submittedName>
        <fullName evidence="1">Uncharacterized protein</fullName>
    </submittedName>
</protein>
<reference evidence="1 2" key="1">
    <citation type="submission" date="2019-07" db="EMBL/GenBank/DDBJ databases">
        <title>Whole genome shotgun sequence of Cyclobacterium qasimii NBRC 106168.</title>
        <authorList>
            <person name="Hosoyama A."/>
            <person name="Uohara A."/>
            <person name="Ohji S."/>
            <person name="Ichikawa N."/>
        </authorList>
    </citation>
    <scope>NUCLEOTIDE SEQUENCE [LARGE SCALE GENOMIC DNA]</scope>
    <source>
        <strain evidence="1 2">NBRC 106168</strain>
    </source>
</reference>
<name>A0A512CH34_9BACT</name>
<comment type="caution">
    <text evidence="1">The sequence shown here is derived from an EMBL/GenBank/DDBJ whole genome shotgun (WGS) entry which is preliminary data.</text>
</comment>
<keyword evidence="2" id="KW-1185">Reference proteome</keyword>
<organism evidence="1 2">
    <name type="scientific">Cyclobacterium qasimii</name>
    <dbReference type="NCBI Taxonomy" id="1350429"/>
    <lineage>
        <taxon>Bacteria</taxon>
        <taxon>Pseudomonadati</taxon>
        <taxon>Bacteroidota</taxon>
        <taxon>Cytophagia</taxon>
        <taxon>Cytophagales</taxon>
        <taxon>Cyclobacteriaceae</taxon>
        <taxon>Cyclobacterium</taxon>
    </lineage>
</organism>
<evidence type="ECO:0000313" key="2">
    <source>
        <dbReference type="Proteomes" id="UP000321301"/>
    </source>
</evidence>
<proteinExistence type="predicted"/>
<evidence type="ECO:0000313" key="1">
    <source>
        <dbReference type="EMBL" id="GEO23496.1"/>
    </source>
</evidence>